<feature type="compositionally biased region" description="Low complexity" evidence="2">
    <location>
        <begin position="29"/>
        <end position="47"/>
    </location>
</feature>
<feature type="coiled-coil region" evidence="1">
    <location>
        <begin position="97"/>
        <end position="131"/>
    </location>
</feature>
<keyword evidence="1" id="KW-0175">Coiled coil</keyword>
<evidence type="ECO:0000256" key="2">
    <source>
        <dbReference type="SAM" id="MobiDB-lite"/>
    </source>
</evidence>
<dbReference type="AlphaFoldDB" id="A0A644X7T6"/>
<dbReference type="EMBL" id="VSSQ01001943">
    <property type="protein sequence ID" value="MPM12246.1"/>
    <property type="molecule type" value="Genomic_DNA"/>
</dbReference>
<accession>A0A644X7T6</accession>
<comment type="caution">
    <text evidence="3">The sequence shown here is derived from an EMBL/GenBank/DDBJ whole genome shotgun (WGS) entry which is preliminary data.</text>
</comment>
<reference evidence="3" key="1">
    <citation type="submission" date="2019-08" db="EMBL/GenBank/DDBJ databases">
        <authorList>
            <person name="Kucharzyk K."/>
            <person name="Murdoch R.W."/>
            <person name="Higgins S."/>
            <person name="Loffler F."/>
        </authorList>
    </citation>
    <scope>NUCLEOTIDE SEQUENCE</scope>
</reference>
<organism evidence="3">
    <name type="scientific">bioreactor metagenome</name>
    <dbReference type="NCBI Taxonomy" id="1076179"/>
    <lineage>
        <taxon>unclassified sequences</taxon>
        <taxon>metagenomes</taxon>
        <taxon>ecological metagenomes</taxon>
    </lineage>
</organism>
<dbReference type="PROSITE" id="PS51257">
    <property type="entry name" value="PROKAR_LIPOPROTEIN"/>
    <property type="match status" value="1"/>
</dbReference>
<name>A0A644X7T6_9ZZZZ</name>
<proteinExistence type="predicted"/>
<feature type="region of interest" description="Disordered" evidence="2">
    <location>
        <begin position="29"/>
        <end position="67"/>
    </location>
</feature>
<sequence>MKKKMGALVSFALTLALILSLATTALASSGCGQKGNSSGNYGGSKTKAMSAQTGTSGKGPSDKAPAKGLTEPFEFMYTKNRGNAVGMAADVVKNAIAALSDEDKETLSDEIEAYEEAVAAAKEAMASAEKGDDLSEYREAVVTALKELLKAAKEADIDLKAPMSSAASMNGQLHRNRNGKDFSNTVEEALAALSDEDKETLSDYIEAYETALAEAKEAKENAVDGDDLSASQEAVMTALKELLEAAKEADIDLGLKPFPVVLKDGKNLYCPTGVCFTDAIEEAIAALDDDDKDTLSEYIEAYEDAVAKAETAAENADEDDDLSDYREAVVAALRELLNAAKEADIDLGLLKTAGR</sequence>
<evidence type="ECO:0000256" key="1">
    <source>
        <dbReference type="SAM" id="Coils"/>
    </source>
</evidence>
<gene>
    <name evidence="3" type="ORF">SDC9_58598</name>
</gene>
<protein>
    <submittedName>
        <fullName evidence="3">Uncharacterized protein</fullName>
    </submittedName>
</protein>
<feature type="coiled-coil region" evidence="1">
    <location>
        <begin position="198"/>
        <end position="225"/>
    </location>
</feature>
<evidence type="ECO:0000313" key="3">
    <source>
        <dbReference type="EMBL" id="MPM12246.1"/>
    </source>
</evidence>